<proteinExistence type="predicted"/>
<comment type="caution">
    <text evidence="2">The sequence shown here is derived from an EMBL/GenBank/DDBJ whole genome shotgun (WGS) entry which is preliminary data.</text>
</comment>
<protein>
    <recommendedName>
        <fullName evidence="1">Methyltransferase domain-containing protein</fullName>
    </recommendedName>
</protein>
<evidence type="ECO:0000259" key="1">
    <source>
        <dbReference type="Pfam" id="PF13649"/>
    </source>
</evidence>
<gene>
    <name evidence="2" type="ORF">US31_C0002G0073</name>
</gene>
<dbReference type="Gene3D" id="3.40.50.150">
    <property type="entry name" value="Vaccinia Virus protein VP39"/>
    <property type="match status" value="1"/>
</dbReference>
<dbReference type="Pfam" id="PF13649">
    <property type="entry name" value="Methyltransf_25"/>
    <property type="match status" value="1"/>
</dbReference>
<sequence>MAEKYTKKFFEGADFQGKEFKALTPKFYPLKYKKYIQEETKLLRKHLVGANRVLEAGVGIGRLIPFLSPLVREFVGVDHANLMLEKSKEVAKNFSNVKIIKGDLEKLSKVFSRNYFDYTLCVWNTLGNVKDEVKVLKQFGEITSKSIFITVYKKGTLIDRTNWYKTVGIKIARIDKKNEIFYSESGLESKSYSLEELNQFAKRAGLKVERAKVLNNVILWIELSNGN</sequence>
<name>A0A0G0FI75_9BACT</name>
<accession>A0A0G0FI75</accession>
<evidence type="ECO:0000313" key="3">
    <source>
        <dbReference type="Proteomes" id="UP000034508"/>
    </source>
</evidence>
<dbReference type="SUPFAM" id="SSF53335">
    <property type="entry name" value="S-adenosyl-L-methionine-dependent methyltransferases"/>
    <property type="match status" value="1"/>
</dbReference>
<dbReference type="InterPro" id="IPR029063">
    <property type="entry name" value="SAM-dependent_MTases_sf"/>
</dbReference>
<dbReference type="Proteomes" id="UP000034508">
    <property type="component" value="Unassembled WGS sequence"/>
</dbReference>
<organism evidence="2 3">
    <name type="scientific">Berkelbacteria bacterium GW2011_GWA1_36_9</name>
    <dbReference type="NCBI Taxonomy" id="1618331"/>
    <lineage>
        <taxon>Bacteria</taxon>
        <taxon>Candidatus Berkelbacteria</taxon>
    </lineage>
</organism>
<feature type="domain" description="Methyltransferase" evidence="1">
    <location>
        <begin position="53"/>
        <end position="139"/>
    </location>
</feature>
<dbReference type="EMBL" id="LBSM01000002">
    <property type="protein sequence ID" value="KKQ18728.1"/>
    <property type="molecule type" value="Genomic_DNA"/>
</dbReference>
<dbReference type="AlphaFoldDB" id="A0A0G0FI75"/>
<reference evidence="2 3" key="1">
    <citation type="journal article" date="2015" name="Nature">
        <title>rRNA introns, odd ribosomes, and small enigmatic genomes across a large radiation of phyla.</title>
        <authorList>
            <person name="Brown C.T."/>
            <person name="Hug L.A."/>
            <person name="Thomas B.C."/>
            <person name="Sharon I."/>
            <person name="Castelle C.J."/>
            <person name="Singh A."/>
            <person name="Wilkins M.J."/>
            <person name="Williams K.H."/>
            <person name="Banfield J.F."/>
        </authorList>
    </citation>
    <scope>NUCLEOTIDE SEQUENCE [LARGE SCALE GENOMIC DNA]</scope>
</reference>
<dbReference type="CDD" id="cd02440">
    <property type="entry name" value="AdoMet_MTases"/>
    <property type="match status" value="1"/>
</dbReference>
<dbReference type="InterPro" id="IPR041698">
    <property type="entry name" value="Methyltransf_25"/>
</dbReference>
<evidence type="ECO:0000313" key="2">
    <source>
        <dbReference type="EMBL" id="KKQ18728.1"/>
    </source>
</evidence>